<dbReference type="PROSITE" id="PS51981">
    <property type="entry name" value="ZF_RZ"/>
    <property type="match status" value="1"/>
</dbReference>
<keyword evidence="7" id="KW-0391">Immunity</keyword>
<gene>
    <name evidence="9" type="ORF">AKO1_006100</name>
</gene>
<dbReference type="GO" id="GO:0005737">
    <property type="term" value="C:cytoplasm"/>
    <property type="evidence" value="ECO:0007669"/>
    <property type="project" value="UniProtKB-SubCell"/>
</dbReference>
<evidence type="ECO:0000256" key="2">
    <source>
        <dbReference type="ARBA" id="ARBA00022490"/>
    </source>
</evidence>
<evidence type="ECO:0000313" key="10">
    <source>
        <dbReference type="Proteomes" id="UP001431209"/>
    </source>
</evidence>
<comment type="caution">
    <text evidence="9">The sequence shown here is derived from an EMBL/GenBank/DDBJ whole genome shotgun (WGS) entry which is preliminary data.</text>
</comment>
<evidence type="ECO:0000256" key="4">
    <source>
        <dbReference type="ARBA" id="ARBA00022737"/>
    </source>
</evidence>
<comment type="subcellular location">
    <subcellularLocation>
        <location evidence="1">Cytoplasm</location>
    </subcellularLocation>
</comment>
<sequence length="461" mass="51052">MYGGCSLPCHAQLPCGHTCPMNCHPKDRDHIEYKCMKKCGTGLDCGHKCAASCHDGAECPPCSHMITRKLESCGHDVNVKCSDNLSSVVCIKLCNKELPCGHKCMAKCHECLGGVCKPCETNVTVDCPTCNNSYNKICSGPSVCTNPCSEILPCGHPCSGTCGNCVDGHQKCNMDCQRILFCGHKCQGKHTCSTNCPECNKKCERKCHHTKCRNKCKDRCIPCKEPCMWECIHTKCTKLCYELCDREPCNERCPKKLECGHQCRGLCGEPCPTCIECDSTKKPEHKQWRCPISLETSSSLDHNELVYKLDCKHSFTLSMLDQYMNVQSNQIGRKLCPSCKKAIFNSPRYHNVFIKESERIEGLKVYRINQTRDEVVRAVNASLTGTFSGSASGHWFQCPNGHYYVIGECGGAMQTSKCPDCNATIGGQSHQLAAGNSHSNIDGSRMSAFEGLYAPFRNRNL</sequence>
<keyword evidence="2" id="KW-0963">Cytoplasm</keyword>
<accession>A0AAW2YJP1</accession>
<evidence type="ECO:0000256" key="7">
    <source>
        <dbReference type="ARBA" id="ARBA00022859"/>
    </source>
</evidence>
<feature type="domain" description="RZ-type" evidence="8">
    <location>
        <begin position="370"/>
        <end position="448"/>
    </location>
</feature>
<dbReference type="SUPFAM" id="SSF57850">
    <property type="entry name" value="RING/U-box"/>
    <property type="match status" value="1"/>
</dbReference>
<evidence type="ECO:0000256" key="1">
    <source>
        <dbReference type="ARBA" id="ARBA00004496"/>
    </source>
</evidence>
<keyword evidence="6" id="KW-0862">Zinc</keyword>
<keyword evidence="5" id="KW-0863">Zinc-finger</keyword>
<dbReference type="EMBL" id="JAOPGA020000140">
    <property type="protein sequence ID" value="KAL0477091.1"/>
    <property type="molecule type" value="Genomic_DNA"/>
</dbReference>
<dbReference type="SMART" id="SM00438">
    <property type="entry name" value="ZnF_NFX"/>
    <property type="match status" value="5"/>
</dbReference>
<evidence type="ECO:0000256" key="3">
    <source>
        <dbReference type="ARBA" id="ARBA00022723"/>
    </source>
</evidence>
<reference evidence="9 10" key="1">
    <citation type="submission" date="2024-03" db="EMBL/GenBank/DDBJ databases">
        <title>The Acrasis kona genome and developmental transcriptomes reveal deep origins of eukaryotic multicellular pathways.</title>
        <authorList>
            <person name="Sheikh S."/>
            <person name="Fu C.-J."/>
            <person name="Brown M.W."/>
            <person name="Baldauf S.L."/>
        </authorList>
    </citation>
    <scope>NUCLEOTIDE SEQUENCE [LARGE SCALE GENOMIC DNA]</scope>
    <source>
        <strain evidence="9 10">ATCC MYA-3509</strain>
    </source>
</reference>
<dbReference type="Gene3D" id="3.30.40.10">
    <property type="entry name" value="Zinc/RING finger domain, C3HC4 (zinc finger)"/>
    <property type="match status" value="1"/>
</dbReference>
<keyword evidence="10" id="KW-1185">Reference proteome</keyword>
<organism evidence="9 10">
    <name type="scientific">Acrasis kona</name>
    <dbReference type="NCBI Taxonomy" id="1008807"/>
    <lineage>
        <taxon>Eukaryota</taxon>
        <taxon>Discoba</taxon>
        <taxon>Heterolobosea</taxon>
        <taxon>Tetramitia</taxon>
        <taxon>Eutetramitia</taxon>
        <taxon>Acrasidae</taxon>
        <taxon>Acrasis</taxon>
    </lineage>
</organism>
<protein>
    <recommendedName>
        <fullName evidence="8">RZ-type domain-containing protein</fullName>
    </recommendedName>
</protein>
<dbReference type="AlphaFoldDB" id="A0AAW2YJP1"/>
<dbReference type="GO" id="GO:0008270">
    <property type="term" value="F:zinc ion binding"/>
    <property type="evidence" value="ECO:0007669"/>
    <property type="project" value="UniProtKB-KW"/>
</dbReference>
<dbReference type="Pfam" id="PF20173">
    <property type="entry name" value="ZnF_RZ-type"/>
    <property type="match status" value="1"/>
</dbReference>
<name>A0AAW2YJP1_9EUKA</name>
<evidence type="ECO:0000256" key="6">
    <source>
        <dbReference type="ARBA" id="ARBA00022833"/>
    </source>
</evidence>
<keyword evidence="3" id="KW-0479">Metal-binding</keyword>
<keyword evidence="4" id="KW-0677">Repeat</keyword>
<dbReference type="GO" id="GO:0005634">
    <property type="term" value="C:nucleus"/>
    <property type="evidence" value="ECO:0007669"/>
    <property type="project" value="InterPro"/>
</dbReference>
<dbReference type="InterPro" id="IPR046439">
    <property type="entry name" value="ZF_RZ_dom"/>
</dbReference>
<evidence type="ECO:0000256" key="5">
    <source>
        <dbReference type="ARBA" id="ARBA00022771"/>
    </source>
</evidence>
<dbReference type="Proteomes" id="UP001431209">
    <property type="component" value="Unassembled WGS sequence"/>
</dbReference>
<dbReference type="InterPro" id="IPR013083">
    <property type="entry name" value="Znf_RING/FYVE/PHD"/>
</dbReference>
<evidence type="ECO:0000313" key="9">
    <source>
        <dbReference type="EMBL" id="KAL0477091.1"/>
    </source>
</evidence>
<dbReference type="InterPro" id="IPR000967">
    <property type="entry name" value="Znf_NFX1"/>
</dbReference>
<proteinExistence type="predicted"/>
<evidence type="ECO:0000259" key="8">
    <source>
        <dbReference type="PROSITE" id="PS51981"/>
    </source>
</evidence>
<dbReference type="GO" id="GO:0002376">
    <property type="term" value="P:immune system process"/>
    <property type="evidence" value="ECO:0007669"/>
    <property type="project" value="UniProtKB-KW"/>
</dbReference>